<evidence type="ECO:0000256" key="1">
    <source>
        <dbReference type="SAM" id="MobiDB-lite"/>
    </source>
</evidence>
<feature type="region of interest" description="Disordered" evidence="1">
    <location>
        <begin position="13"/>
        <end position="36"/>
    </location>
</feature>
<dbReference type="PANTHER" id="PTHR33444:SF2">
    <property type="entry name" value="MARVEL DOMAIN-CONTAINING PROTEIN"/>
    <property type="match status" value="1"/>
</dbReference>
<dbReference type="RefSeq" id="XP_022103091.1">
    <property type="nucleotide sequence ID" value="XM_022247399.1"/>
</dbReference>
<feature type="transmembrane region" description="Helical" evidence="2">
    <location>
        <begin position="151"/>
        <end position="172"/>
    </location>
</feature>
<evidence type="ECO:0000313" key="4">
    <source>
        <dbReference type="RefSeq" id="XP_022103091.1"/>
    </source>
</evidence>
<name>A0A8B7ZIJ5_ACAPL</name>
<reference evidence="4" key="1">
    <citation type="submission" date="2025-08" db="UniProtKB">
        <authorList>
            <consortium name="RefSeq"/>
        </authorList>
    </citation>
    <scope>IDENTIFICATION</scope>
</reference>
<keyword evidence="2" id="KW-1133">Transmembrane helix</keyword>
<keyword evidence="2" id="KW-0472">Membrane</keyword>
<sequence length="236" mass="25840">MAHTNASFNVADGEKGVKLTQDGPPPSYGGQAPNEAPPSYQSIMEKIKEAQANSETPAHFVGKSTNIVRQTACTSLCMGLSYLVPVSMVVMGSVFFDACPVEPMIPIYLIVFGAVYQAKLSIDLNVRGCRHRCQENGEEADDNKCVKFLNWLSRLFGIFLFGFFIAGNVWIFRNWTPSNDPSSASYCYGPLYYYAFWVTISSYIVVGLLMCCMCTCFICACCVCCKAAASSQSGTK</sequence>
<dbReference type="InterPro" id="IPR040350">
    <property type="entry name" value="TMEM272"/>
</dbReference>
<accession>A0A8B7ZIJ5</accession>
<organism evidence="3 4">
    <name type="scientific">Acanthaster planci</name>
    <name type="common">Crown-of-thorns starfish</name>
    <dbReference type="NCBI Taxonomy" id="133434"/>
    <lineage>
        <taxon>Eukaryota</taxon>
        <taxon>Metazoa</taxon>
        <taxon>Echinodermata</taxon>
        <taxon>Eleutherozoa</taxon>
        <taxon>Asterozoa</taxon>
        <taxon>Asteroidea</taxon>
        <taxon>Valvatacea</taxon>
        <taxon>Valvatida</taxon>
        <taxon>Acanthasteridae</taxon>
        <taxon>Acanthaster</taxon>
    </lineage>
</organism>
<dbReference type="AlphaFoldDB" id="A0A8B7ZIJ5"/>
<dbReference type="OMA" id="TIHECPR"/>
<proteinExistence type="predicted"/>
<evidence type="ECO:0000256" key="2">
    <source>
        <dbReference type="SAM" id="Phobius"/>
    </source>
</evidence>
<protein>
    <submittedName>
        <fullName evidence="4">Uncharacterized protein LOC110985929</fullName>
    </submittedName>
</protein>
<keyword evidence="3" id="KW-1185">Reference proteome</keyword>
<feature type="transmembrane region" description="Helical" evidence="2">
    <location>
        <begin position="192"/>
        <end position="225"/>
    </location>
</feature>
<feature type="transmembrane region" description="Helical" evidence="2">
    <location>
        <begin position="104"/>
        <end position="122"/>
    </location>
</feature>
<keyword evidence="2" id="KW-0812">Transmembrane</keyword>
<dbReference type="OrthoDB" id="6157510at2759"/>
<dbReference type="PANTHER" id="PTHR33444">
    <property type="entry name" value="SI:DKEY-19B23.12-RELATED"/>
    <property type="match status" value="1"/>
</dbReference>
<gene>
    <name evidence="4" type="primary">LOC110985929</name>
</gene>
<dbReference type="Proteomes" id="UP000694845">
    <property type="component" value="Unplaced"/>
</dbReference>
<dbReference type="KEGG" id="aplc:110985929"/>
<feature type="transmembrane region" description="Helical" evidence="2">
    <location>
        <begin position="79"/>
        <end position="98"/>
    </location>
</feature>
<dbReference type="GeneID" id="110985929"/>
<evidence type="ECO:0000313" key="3">
    <source>
        <dbReference type="Proteomes" id="UP000694845"/>
    </source>
</evidence>